<keyword evidence="15" id="KW-0325">Glycoprotein</keyword>
<evidence type="ECO:0000256" key="6">
    <source>
        <dbReference type="ARBA" id="ARBA00022553"/>
    </source>
</evidence>
<accession>A0A0D9QUG2</accession>
<keyword evidence="12" id="KW-0443">Lipid metabolism</keyword>
<sequence>MKAVLLVVAALFLAAPGSQARHFWQQDDPKTSWDVVKEFANKYVDAVKESGKGYVEQLDASSLGQQLNLRLSDNWDTLSTILTKLQADFGLATQEFWDTLEKETEWLKQIVSEDLQDVKHKVQPYLENFQKKVQEEVEHYREKVRPLGIELRDGEKLTPLGEDLRDRTREHVDVLRTQLAPFSEEMRQRLAKRLEELKDSATLADYHAKASEHLKMLGEKAKPALEDLRQGLLPVLENLKASILSSIDQASKQLAAQ</sequence>
<evidence type="ECO:0000256" key="16">
    <source>
        <dbReference type="ARBA" id="ARBA00023221"/>
    </source>
</evidence>
<dbReference type="GO" id="GO:0042627">
    <property type="term" value="C:chylomicron"/>
    <property type="evidence" value="ECO:0007669"/>
    <property type="project" value="TreeGrafter"/>
</dbReference>
<dbReference type="PANTHER" id="PTHR18976:SF11">
    <property type="entry name" value="APOLIPOPROTEIN A-I"/>
    <property type="match status" value="1"/>
</dbReference>
<keyword evidence="3" id="KW-0813">Transport</keyword>
<keyword evidence="16" id="KW-0753">Steroid metabolism</keyword>
<dbReference type="GeneTree" id="ENSGT00950000182929"/>
<evidence type="ECO:0000256" key="10">
    <source>
        <dbReference type="ARBA" id="ARBA00023055"/>
    </source>
</evidence>
<evidence type="ECO:0000256" key="17">
    <source>
        <dbReference type="ARBA" id="ARBA00023288"/>
    </source>
</evidence>
<dbReference type="GO" id="GO:0042157">
    <property type="term" value="P:lipoprotein metabolic process"/>
    <property type="evidence" value="ECO:0007669"/>
    <property type="project" value="InterPro"/>
</dbReference>
<keyword evidence="4" id="KW-0964">Secreted</keyword>
<dbReference type="GO" id="GO:0005543">
    <property type="term" value="F:phospholipid binding"/>
    <property type="evidence" value="ECO:0007669"/>
    <property type="project" value="TreeGrafter"/>
</dbReference>
<reference evidence="22" key="3">
    <citation type="submission" date="2025-09" db="UniProtKB">
        <authorList>
            <consortium name="Ensembl"/>
        </authorList>
    </citation>
    <scope>IDENTIFICATION</scope>
    <source>
        <strain evidence="22">2N</strain>
    </source>
</reference>
<name>A0A0D9QUG2_CAVPO</name>
<dbReference type="GO" id="GO:0055090">
    <property type="term" value="P:acylglycerol homeostasis"/>
    <property type="evidence" value="ECO:0007669"/>
    <property type="project" value="TreeGrafter"/>
</dbReference>
<keyword evidence="9" id="KW-0345">HDL</keyword>
<evidence type="ECO:0000256" key="12">
    <source>
        <dbReference type="ARBA" id="ARBA00023098"/>
    </source>
</evidence>
<dbReference type="Bgee" id="ENSCPOG00000020511">
    <property type="expression patterns" value="Expressed in heart and 7 other cell types or tissues"/>
</dbReference>
<dbReference type="GO" id="GO:0033344">
    <property type="term" value="P:cholesterol efflux"/>
    <property type="evidence" value="ECO:0007669"/>
    <property type="project" value="TreeGrafter"/>
</dbReference>
<dbReference type="SUPFAM" id="SSF58113">
    <property type="entry name" value="Apolipoprotein A-I"/>
    <property type="match status" value="1"/>
</dbReference>
<feature type="chain" id="PRO_5012926719" description="Apolipoprotein A-I" evidence="21">
    <location>
        <begin position="21"/>
        <end position="257"/>
    </location>
</feature>
<protein>
    <recommendedName>
        <fullName evidence="19">Apolipoprotein A-I</fullName>
    </recommendedName>
</protein>
<evidence type="ECO:0000256" key="21">
    <source>
        <dbReference type="SAM" id="SignalP"/>
    </source>
</evidence>
<dbReference type="InterPro" id="IPR050163">
    <property type="entry name" value="Apolipoprotein_A1/A4/E"/>
</dbReference>
<organism evidence="22 23">
    <name type="scientific">Cavia porcellus</name>
    <name type="common">Guinea pig</name>
    <dbReference type="NCBI Taxonomy" id="10141"/>
    <lineage>
        <taxon>Eukaryota</taxon>
        <taxon>Metazoa</taxon>
        <taxon>Chordata</taxon>
        <taxon>Craniata</taxon>
        <taxon>Vertebrata</taxon>
        <taxon>Euteleostomi</taxon>
        <taxon>Mammalia</taxon>
        <taxon>Eutheria</taxon>
        <taxon>Euarchontoglires</taxon>
        <taxon>Glires</taxon>
        <taxon>Rodentia</taxon>
        <taxon>Hystricomorpha</taxon>
        <taxon>Caviidae</taxon>
        <taxon>Cavia</taxon>
    </lineage>
</organism>
<reference evidence="23" key="1">
    <citation type="journal article" date="2011" name="Nature">
        <title>A high-resolution map of human evolutionary constraint using 29 mammals.</title>
        <authorList>
            <person name="Lindblad-Toh K."/>
            <person name="Garber M."/>
            <person name="Zuk O."/>
            <person name="Lin M.F."/>
            <person name="Parker B.J."/>
            <person name="Washietl S."/>
            <person name="Kheradpour P."/>
            <person name="Ernst J."/>
            <person name="Jordan G."/>
            <person name="Mauceli E."/>
            <person name="Ward L.D."/>
            <person name="Lowe C.B."/>
            <person name="Holloway A.K."/>
            <person name="Clamp M."/>
            <person name="Gnerre S."/>
            <person name="Alfoldi J."/>
            <person name="Beal K."/>
            <person name="Chang J."/>
            <person name="Clawson H."/>
            <person name="Cuff J."/>
            <person name="Di Palma F."/>
            <person name="Fitzgerald S."/>
            <person name="Flicek P."/>
            <person name="Guttman M."/>
            <person name="Hubisz M.J."/>
            <person name="Jaffe D.B."/>
            <person name="Jungreis I."/>
            <person name="Kent W.J."/>
            <person name="Kostka D."/>
            <person name="Lara M."/>
            <person name="Martins A.L."/>
            <person name="Massingham T."/>
            <person name="Moltke I."/>
            <person name="Raney B.J."/>
            <person name="Rasmussen M.D."/>
            <person name="Robinson J."/>
            <person name="Stark A."/>
            <person name="Vilella A.J."/>
            <person name="Wen J."/>
            <person name="Xie X."/>
            <person name="Zody M.C."/>
            <person name="Baldwin J."/>
            <person name="Bloom T."/>
            <person name="Chin C.W."/>
            <person name="Heiman D."/>
            <person name="Nicol R."/>
            <person name="Nusbaum C."/>
            <person name="Young S."/>
            <person name="Wilkinson J."/>
            <person name="Worley K.C."/>
            <person name="Kovar C.L."/>
            <person name="Muzny D.M."/>
            <person name="Gibbs R.A."/>
            <person name="Cree A."/>
            <person name="Dihn H.H."/>
            <person name="Fowler G."/>
            <person name="Jhangiani S."/>
            <person name="Joshi V."/>
            <person name="Lee S."/>
            <person name="Lewis L.R."/>
            <person name="Nazareth L.V."/>
            <person name="Okwuonu G."/>
            <person name="Santibanez J."/>
            <person name="Warren W.C."/>
            <person name="Mardis E.R."/>
            <person name="Weinstock G.M."/>
            <person name="Wilson R.K."/>
            <person name="Delehaunty K."/>
            <person name="Dooling D."/>
            <person name="Fronik C."/>
            <person name="Fulton L."/>
            <person name="Fulton B."/>
            <person name="Graves T."/>
            <person name="Minx P."/>
            <person name="Sodergren E."/>
            <person name="Birney E."/>
            <person name="Margulies E.H."/>
            <person name="Herrero J."/>
            <person name="Green E.D."/>
            <person name="Haussler D."/>
            <person name="Siepel A."/>
            <person name="Goldman N."/>
            <person name="Pollard K.S."/>
            <person name="Pedersen J.S."/>
            <person name="Lander E.S."/>
            <person name="Kellis M."/>
        </authorList>
    </citation>
    <scope>NUCLEOTIDE SEQUENCE [LARGE SCALE GENOMIC DNA]</scope>
    <source>
        <strain evidence="23">2N</strain>
    </source>
</reference>
<dbReference type="VEuPathDB" id="HostDB:ENSCPOG00000020511"/>
<feature type="signal peptide" evidence="21">
    <location>
        <begin position="1"/>
        <end position="20"/>
    </location>
</feature>
<dbReference type="FunFam" id="1.20.5.20:FF:000001">
    <property type="entry name" value="apolipoprotein A-I"/>
    <property type="match status" value="1"/>
</dbReference>
<comment type="subcellular location">
    <subcellularLocation>
        <location evidence="1">Secreted</location>
    </subcellularLocation>
</comment>
<dbReference type="AlphaFoldDB" id="A0A0D9QUG2"/>
<evidence type="ECO:0000256" key="11">
    <source>
        <dbReference type="ARBA" id="ARBA00023097"/>
    </source>
</evidence>
<evidence type="ECO:0000256" key="5">
    <source>
        <dbReference type="ARBA" id="ARBA00022548"/>
    </source>
</evidence>
<keyword evidence="11" id="KW-0558">Oxidation</keyword>
<evidence type="ECO:0000256" key="4">
    <source>
        <dbReference type="ARBA" id="ARBA00022525"/>
    </source>
</evidence>
<keyword evidence="7 21" id="KW-0732">Signal</keyword>
<dbReference type="GO" id="GO:1903561">
    <property type="term" value="C:extracellular vesicle"/>
    <property type="evidence" value="ECO:0007669"/>
    <property type="project" value="TreeGrafter"/>
</dbReference>
<evidence type="ECO:0000256" key="19">
    <source>
        <dbReference type="ARBA" id="ARBA00040759"/>
    </source>
</evidence>
<comment type="function">
    <text evidence="18">Participates in the reverse transport of cholesterol from tissues to the liver for excretion by promoting cholesterol efflux from tissues and by acting as a cofactor for the lecithin cholesterol acyltransferase (LCAT). As part of the SPAP complex, activates spermatozoa motility.</text>
</comment>
<dbReference type="PANTHER" id="PTHR18976">
    <property type="entry name" value="APOLIPOPROTEIN"/>
    <property type="match status" value="1"/>
</dbReference>
<keyword evidence="6" id="KW-0597">Phosphoprotein</keyword>
<dbReference type="FunFam" id="1.20.120.20:FF:000007">
    <property type="entry name" value="Apolipoprotein A-IV a"/>
    <property type="match status" value="1"/>
</dbReference>
<dbReference type="Gene3D" id="6.10.140.380">
    <property type="match status" value="1"/>
</dbReference>
<evidence type="ECO:0000256" key="14">
    <source>
        <dbReference type="ARBA" id="ARBA00023166"/>
    </source>
</evidence>
<proteinExistence type="inferred from homology"/>
<keyword evidence="17" id="KW-0449">Lipoprotein</keyword>
<keyword evidence="5" id="KW-0153">Cholesterol metabolism</keyword>
<dbReference type="GO" id="GO:0120020">
    <property type="term" value="F:cholesterol transfer activity"/>
    <property type="evidence" value="ECO:0007669"/>
    <property type="project" value="TreeGrafter"/>
</dbReference>
<evidence type="ECO:0000256" key="20">
    <source>
        <dbReference type="ARBA" id="ARBA00046462"/>
    </source>
</evidence>
<evidence type="ECO:0000256" key="1">
    <source>
        <dbReference type="ARBA" id="ARBA00004613"/>
    </source>
</evidence>
<evidence type="ECO:0000313" key="22">
    <source>
        <dbReference type="Ensembl" id="ENSCPOP00000014840.2"/>
    </source>
</evidence>
<comment type="subunit">
    <text evidence="20">Homodimer. Interacts with APOA1BP and CLU. Component of a sperm activating protein complex (SPAP), consisting of APOA1, an immunoglobulin heavy chain, an immunoglobulin light chain and albumin. Interacts with NDRG1. Interacts with SCGB3A2. Interacts with NAXE and YJEFN3.</text>
</comment>
<gene>
    <name evidence="22" type="primary">APOA1</name>
</gene>
<evidence type="ECO:0000256" key="13">
    <source>
        <dbReference type="ARBA" id="ARBA00023139"/>
    </source>
</evidence>
<evidence type="ECO:0000256" key="3">
    <source>
        <dbReference type="ARBA" id="ARBA00022448"/>
    </source>
</evidence>
<reference evidence="22" key="2">
    <citation type="submission" date="2025-08" db="UniProtKB">
        <authorList>
            <consortium name="Ensembl"/>
        </authorList>
    </citation>
    <scope>IDENTIFICATION</scope>
    <source>
        <strain evidence="22">2N</strain>
    </source>
</reference>
<evidence type="ECO:0000256" key="9">
    <source>
        <dbReference type="ARBA" id="ARBA00022850"/>
    </source>
</evidence>
<dbReference type="GO" id="GO:0008203">
    <property type="term" value="P:cholesterol metabolic process"/>
    <property type="evidence" value="ECO:0007669"/>
    <property type="project" value="UniProtKB-KW"/>
</dbReference>
<evidence type="ECO:0000256" key="7">
    <source>
        <dbReference type="ARBA" id="ARBA00022729"/>
    </source>
</evidence>
<keyword evidence="8" id="KW-0677">Repeat</keyword>
<evidence type="ECO:0000256" key="15">
    <source>
        <dbReference type="ARBA" id="ARBA00023180"/>
    </source>
</evidence>
<dbReference type="InterPro" id="IPR000074">
    <property type="entry name" value="ApoA_E"/>
</dbReference>
<dbReference type="Gene3D" id="1.20.5.20">
    <property type="match status" value="1"/>
</dbReference>
<dbReference type="GO" id="GO:0034364">
    <property type="term" value="C:high-density lipoprotein particle"/>
    <property type="evidence" value="ECO:0007669"/>
    <property type="project" value="UniProtKB-KW"/>
</dbReference>
<evidence type="ECO:0000256" key="18">
    <source>
        <dbReference type="ARBA" id="ARBA00037354"/>
    </source>
</evidence>
<dbReference type="Pfam" id="PF01442">
    <property type="entry name" value="Apolipoprotein"/>
    <property type="match status" value="1"/>
</dbReference>
<dbReference type="Ensembl" id="ENSCPOT00000021172.2">
    <property type="protein sequence ID" value="ENSCPOP00000014840.2"/>
    <property type="gene ID" value="ENSCPOG00000020511.2"/>
</dbReference>
<dbReference type="Gene3D" id="1.20.120.20">
    <property type="entry name" value="Apolipoprotein"/>
    <property type="match status" value="1"/>
</dbReference>
<dbReference type="GO" id="GO:0034362">
    <property type="term" value="C:low-density lipoprotein particle"/>
    <property type="evidence" value="ECO:0007669"/>
    <property type="project" value="TreeGrafter"/>
</dbReference>
<evidence type="ECO:0000313" key="23">
    <source>
        <dbReference type="Proteomes" id="UP000005447"/>
    </source>
</evidence>
<dbReference type="Proteomes" id="UP000005447">
    <property type="component" value="Unassembled WGS sequence"/>
</dbReference>
<dbReference type="GO" id="GO:0033700">
    <property type="term" value="P:phospholipid efflux"/>
    <property type="evidence" value="ECO:0007669"/>
    <property type="project" value="TreeGrafter"/>
</dbReference>
<keyword evidence="23" id="KW-1185">Reference proteome</keyword>
<evidence type="ECO:0000256" key="2">
    <source>
        <dbReference type="ARBA" id="ARBA00008788"/>
    </source>
</evidence>
<keyword evidence="14" id="KW-1207">Sterol metabolism</keyword>
<comment type="similarity">
    <text evidence="2">Belongs to the apolipoprotein A1/A4/E family.</text>
</comment>
<dbReference type="EMBL" id="AAKN02024841">
    <property type="status" value="NOT_ANNOTATED_CDS"/>
    <property type="molecule type" value="Genomic_DNA"/>
</dbReference>
<dbReference type="GO" id="GO:0034361">
    <property type="term" value="C:very-low-density lipoprotein particle"/>
    <property type="evidence" value="ECO:0007669"/>
    <property type="project" value="TreeGrafter"/>
</dbReference>
<keyword evidence="10" id="KW-0445">Lipid transport</keyword>
<keyword evidence="13" id="KW-0564">Palmitate</keyword>
<evidence type="ECO:0000256" key="8">
    <source>
        <dbReference type="ARBA" id="ARBA00022737"/>
    </source>
</evidence>
<dbReference type="GO" id="GO:0060228">
    <property type="term" value="F:phosphatidylcholine-sterol O-acyltransferase activator activity"/>
    <property type="evidence" value="ECO:0007669"/>
    <property type="project" value="TreeGrafter"/>
</dbReference>